<dbReference type="GO" id="GO:0006099">
    <property type="term" value="P:tricarboxylic acid cycle"/>
    <property type="evidence" value="ECO:0007669"/>
    <property type="project" value="UniProtKB-UniRule"/>
</dbReference>
<dbReference type="InterPro" id="IPR016142">
    <property type="entry name" value="Citrate_synth-like_lrg_a-sub"/>
</dbReference>
<evidence type="ECO:0000256" key="5">
    <source>
        <dbReference type="ARBA" id="ARBA00049288"/>
    </source>
</evidence>
<comment type="pathway">
    <text evidence="1 8">Carbohydrate metabolism; tricarboxylic acid cycle; isocitrate from oxaloacetate: step 1/2.</text>
</comment>
<dbReference type="Proteomes" id="UP000342300">
    <property type="component" value="Unassembled WGS sequence"/>
</dbReference>
<evidence type="ECO:0000256" key="3">
    <source>
        <dbReference type="ARBA" id="ARBA00022532"/>
    </source>
</evidence>
<proteinExistence type="inferred from homology"/>
<evidence type="ECO:0000313" key="9">
    <source>
        <dbReference type="EMBL" id="MQM31159.1"/>
    </source>
</evidence>
<dbReference type="InterPro" id="IPR002020">
    <property type="entry name" value="Citrate_synthase"/>
</dbReference>
<gene>
    <name evidence="9" type="primary">gltA</name>
    <name evidence="9" type="ORF">CRU78_11810</name>
</gene>
<evidence type="ECO:0000256" key="2">
    <source>
        <dbReference type="ARBA" id="ARBA00010566"/>
    </source>
</evidence>
<dbReference type="GO" id="GO:0005737">
    <property type="term" value="C:cytoplasm"/>
    <property type="evidence" value="ECO:0007669"/>
    <property type="project" value="InterPro"/>
</dbReference>
<dbReference type="UniPathway" id="UPA00223">
    <property type="reaction ID" value="UER00717"/>
</dbReference>
<comment type="caution">
    <text evidence="9">The sequence shown here is derived from an EMBL/GenBank/DDBJ whole genome shotgun (WGS) entry which is preliminary data.</text>
</comment>
<dbReference type="Gene3D" id="1.10.580.10">
    <property type="entry name" value="Citrate Synthase, domain 1"/>
    <property type="match status" value="1"/>
</dbReference>
<dbReference type="PIRSF" id="PIRSF001369">
    <property type="entry name" value="Citrate_synth"/>
    <property type="match status" value="1"/>
</dbReference>
<dbReference type="InterPro" id="IPR010953">
    <property type="entry name" value="Citrate_synthase_typ-I"/>
</dbReference>
<dbReference type="PANTHER" id="PTHR42871:SF1">
    <property type="entry name" value="CITRATE SYNTHASE"/>
    <property type="match status" value="1"/>
</dbReference>
<dbReference type="PANTHER" id="PTHR42871">
    <property type="entry name" value="CITRATE SYNTHASE"/>
    <property type="match status" value="1"/>
</dbReference>
<dbReference type="InterPro" id="IPR036969">
    <property type="entry name" value="Citrate_synthase_sf"/>
</dbReference>
<dbReference type="NCBIfam" id="TIGR01798">
    <property type="entry name" value="cit_synth_I"/>
    <property type="match status" value="1"/>
</dbReference>
<dbReference type="AlphaFoldDB" id="A0A6A7RUX2"/>
<evidence type="ECO:0000256" key="1">
    <source>
        <dbReference type="ARBA" id="ARBA00004751"/>
    </source>
</evidence>
<organism evidence="9 10">
    <name type="scientific">Candidatus Accumulibacter phosphatis</name>
    <dbReference type="NCBI Taxonomy" id="327160"/>
    <lineage>
        <taxon>Bacteria</taxon>
        <taxon>Pseudomonadati</taxon>
        <taxon>Pseudomonadota</taxon>
        <taxon>Betaproteobacteria</taxon>
        <taxon>Candidatus Accumulibacter</taxon>
    </lineage>
</organism>
<dbReference type="Gene3D" id="2.20.28.60">
    <property type="match status" value="1"/>
</dbReference>
<dbReference type="Pfam" id="PF00285">
    <property type="entry name" value="Citrate_synt"/>
    <property type="match status" value="1"/>
</dbReference>
<accession>A0A6A7RUX2</accession>
<dbReference type="GO" id="GO:0036440">
    <property type="term" value="F:citrate synthase activity"/>
    <property type="evidence" value="ECO:0007669"/>
    <property type="project" value="UniProtKB-EC"/>
</dbReference>
<evidence type="ECO:0000313" key="10">
    <source>
        <dbReference type="Proteomes" id="UP000342300"/>
    </source>
</evidence>
<dbReference type="InterPro" id="IPR024176">
    <property type="entry name" value="Citrate_synthase_bac-typ"/>
</dbReference>
<dbReference type="SUPFAM" id="SSF48256">
    <property type="entry name" value="Citrate synthase"/>
    <property type="match status" value="1"/>
</dbReference>
<dbReference type="Gene3D" id="1.10.230.10">
    <property type="entry name" value="Cytochrome P450-Terp, domain 2"/>
    <property type="match status" value="1"/>
</dbReference>
<dbReference type="NCBIfam" id="NF004126">
    <property type="entry name" value="PRK05614.1"/>
    <property type="match status" value="1"/>
</dbReference>
<dbReference type="PRINTS" id="PR00143">
    <property type="entry name" value="CITRTSNTHASE"/>
</dbReference>
<keyword evidence="4 7" id="KW-0808">Transferase</keyword>
<dbReference type="EMBL" id="PDHS01000272">
    <property type="protein sequence ID" value="MQM31159.1"/>
    <property type="molecule type" value="Genomic_DNA"/>
</dbReference>
<comment type="catalytic activity">
    <reaction evidence="5 8">
        <text>oxaloacetate + acetyl-CoA + H2O = citrate + CoA + H(+)</text>
        <dbReference type="Rhea" id="RHEA:16845"/>
        <dbReference type="ChEBI" id="CHEBI:15377"/>
        <dbReference type="ChEBI" id="CHEBI:15378"/>
        <dbReference type="ChEBI" id="CHEBI:16452"/>
        <dbReference type="ChEBI" id="CHEBI:16947"/>
        <dbReference type="ChEBI" id="CHEBI:57287"/>
        <dbReference type="ChEBI" id="CHEBI:57288"/>
        <dbReference type="EC" id="2.3.3.16"/>
    </reaction>
</comment>
<keyword evidence="3 8" id="KW-0816">Tricarboxylic acid cycle</keyword>
<protein>
    <recommendedName>
        <fullName evidence="6 7">Citrate synthase</fullName>
    </recommendedName>
</protein>
<evidence type="ECO:0000256" key="6">
    <source>
        <dbReference type="NCBIfam" id="TIGR01798"/>
    </source>
</evidence>
<comment type="similarity">
    <text evidence="2 7">Belongs to the citrate synthase family.</text>
</comment>
<name>A0A6A7RUX2_9PROT</name>
<sequence length="438" mass="48537">MSSERKATLTITGEAPVEFPILTPTHGNECVDIRALGGNTDRFGYDSGFESTASCKSSITYVDGAKGELLYRGYPIEQLTERCDFLEVAYLLKNGELPNVAQKLSFAETIRKNTPVHGQMVNFYHGFRRDAHTMPVMVGVVGALSAFHREAADFSDVEQRSLTIHRIIAKMPTLAAMAYKYTMGHPPVHPRNDLDYAANFVHMMFANPAEKFELNPVLMRAFDRLLILHADHAQDASTSTVRMAGSSGANPFACISAAIACLSGREHGGASEACLAMLQEVGDVRKVAAMISRSRIESDHSKVTGFGLYVYRNFDPRAKLMRRLCTEVLTELRLENDPLFKLAIELDRIALEDPYFVENKLYPNVDFYSGILQKALGLPASMFGCIVAVARTAGWMAQWEEMRADPEYKIARPRQLYIGPARRDVPAASARGSERVPA</sequence>
<evidence type="ECO:0000256" key="8">
    <source>
        <dbReference type="RuleBase" id="RU003370"/>
    </source>
</evidence>
<dbReference type="InterPro" id="IPR016143">
    <property type="entry name" value="Citrate_synth-like_sm_a-sub"/>
</dbReference>
<evidence type="ECO:0000256" key="7">
    <source>
        <dbReference type="PIRNR" id="PIRNR001369"/>
    </source>
</evidence>
<keyword evidence="9" id="KW-0012">Acyltransferase</keyword>
<reference evidence="9 10" key="1">
    <citation type="submission" date="2017-09" db="EMBL/GenBank/DDBJ databases">
        <title>Metagenomic Analysis Reveals Denitrifying Candidatus Accumulibacter and Flanking Population as a Source of N2O.</title>
        <authorList>
            <person name="Gao H."/>
            <person name="Mao Y."/>
            <person name="Zhao X."/>
            <person name="Liu W.-T."/>
            <person name="Zhang T."/>
            <person name="Wells G."/>
        </authorList>
    </citation>
    <scope>NUCLEOTIDE SEQUENCE [LARGE SCALE GENOMIC DNA]</scope>
    <source>
        <strain evidence="9">CANDO_2_IC</strain>
    </source>
</reference>
<evidence type="ECO:0000256" key="4">
    <source>
        <dbReference type="ARBA" id="ARBA00022679"/>
    </source>
</evidence>